<feature type="compositionally biased region" description="Basic and acidic residues" evidence="1">
    <location>
        <begin position="1"/>
        <end position="14"/>
    </location>
</feature>
<accession>A0A3G9J954</accession>
<dbReference type="SUPFAM" id="SSF46785">
    <property type="entry name" value="Winged helix' DNA-binding domain"/>
    <property type="match status" value="1"/>
</dbReference>
<dbReference type="Gene3D" id="1.10.10.10">
    <property type="entry name" value="Winged helix-like DNA-binding domain superfamily/Winged helix DNA-binding domain"/>
    <property type="match status" value="1"/>
</dbReference>
<evidence type="ECO:0000256" key="1">
    <source>
        <dbReference type="SAM" id="MobiDB-lite"/>
    </source>
</evidence>
<dbReference type="PANTHER" id="PTHR43252:SF2">
    <property type="entry name" value="TRANSCRIPTION REGULATOR, PADR-LIKE FAMILY"/>
    <property type="match status" value="1"/>
</dbReference>
<reference evidence="2 3" key="1">
    <citation type="submission" date="2018-11" db="EMBL/GenBank/DDBJ databases">
        <title>Complete genome sequence of Paenibacillus baekrokdamisoli strain KCTC 33723.</title>
        <authorList>
            <person name="Kang S.W."/>
            <person name="Lee K.C."/>
            <person name="Kim K.K."/>
            <person name="Kim J.S."/>
            <person name="Kim D.S."/>
            <person name="Ko S.H."/>
            <person name="Yang S.H."/>
            <person name="Lee J.S."/>
        </authorList>
    </citation>
    <scope>NUCLEOTIDE SEQUENCE [LARGE SCALE GENOMIC DNA]</scope>
    <source>
        <strain evidence="2 3">KCTC 33723</strain>
    </source>
</reference>
<feature type="compositionally biased region" description="Basic and acidic residues" evidence="1">
    <location>
        <begin position="21"/>
        <end position="37"/>
    </location>
</feature>
<sequence>MRNDPFRSRLREGRAGSNEGNNKHSEHDHEHGIARGDRKGKRYFGRGDVKYALLELLTKEPMHGYQMMKALEEQSGGLYVPSAGSIYPTLQMLEDRSLILSQENSGKKIYAITDEGRELLRERPVREDGDGHGRKHAERHDHCSSRGNSWRERFRQRLGLHAQSYQVLQQLISAEEFAAGNNKLQQQLHELTLAMNNQLSAFLGQASAAVDSNNEE</sequence>
<dbReference type="Proteomes" id="UP000275368">
    <property type="component" value="Chromosome"/>
</dbReference>
<protein>
    <submittedName>
        <fullName evidence="2">Uncharacterized protein</fullName>
    </submittedName>
</protein>
<organism evidence="2 3">
    <name type="scientific">Paenibacillus baekrokdamisoli</name>
    <dbReference type="NCBI Taxonomy" id="1712516"/>
    <lineage>
        <taxon>Bacteria</taxon>
        <taxon>Bacillati</taxon>
        <taxon>Bacillota</taxon>
        <taxon>Bacilli</taxon>
        <taxon>Bacillales</taxon>
        <taxon>Paenibacillaceae</taxon>
        <taxon>Paenibacillus</taxon>
    </lineage>
</organism>
<feature type="region of interest" description="Disordered" evidence="1">
    <location>
        <begin position="126"/>
        <end position="148"/>
    </location>
</feature>
<dbReference type="PANTHER" id="PTHR43252">
    <property type="entry name" value="TRANSCRIPTIONAL REGULATOR YQJI"/>
    <property type="match status" value="1"/>
</dbReference>
<dbReference type="InterPro" id="IPR005149">
    <property type="entry name" value="Tscrpt_reg_PadR_N"/>
</dbReference>
<name>A0A3G9J954_9BACL</name>
<keyword evidence="3" id="KW-1185">Reference proteome</keyword>
<dbReference type="InterPro" id="IPR036388">
    <property type="entry name" value="WH-like_DNA-bd_sf"/>
</dbReference>
<dbReference type="AlphaFoldDB" id="A0A3G9J954"/>
<dbReference type="RefSeq" id="WP_125655409.1">
    <property type="nucleotide sequence ID" value="NZ_AP019308.1"/>
</dbReference>
<dbReference type="KEGG" id="pbk:Back11_17430"/>
<dbReference type="EMBL" id="AP019308">
    <property type="protein sequence ID" value="BBH20398.1"/>
    <property type="molecule type" value="Genomic_DNA"/>
</dbReference>
<gene>
    <name evidence="2" type="ORF">Back11_17430</name>
</gene>
<dbReference type="InterPro" id="IPR036390">
    <property type="entry name" value="WH_DNA-bd_sf"/>
</dbReference>
<proteinExistence type="predicted"/>
<evidence type="ECO:0000313" key="2">
    <source>
        <dbReference type="EMBL" id="BBH20398.1"/>
    </source>
</evidence>
<dbReference type="Pfam" id="PF03551">
    <property type="entry name" value="PadR"/>
    <property type="match status" value="1"/>
</dbReference>
<feature type="region of interest" description="Disordered" evidence="1">
    <location>
        <begin position="1"/>
        <end position="39"/>
    </location>
</feature>
<evidence type="ECO:0000313" key="3">
    <source>
        <dbReference type="Proteomes" id="UP000275368"/>
    </source>
</evidence>
<dbReference type="OrthoDB" id="9814826at2"/>